<dbReference type="OrthoDB" id="1706761at2"/>
<protein>
    <submittedName>
        <fullName evidence="2">Stage III sporulation protein AE</fullName>
    </submittedName>
</protein>
<feature type="transmembrane region" description="Helical" evidence="1">
    <location>
        <begin position="194"/>
        <end position="223"/>
    </location>
</feature>
<gene>
    <name evidence="2" type="ORF">SAMN05660472_01471</name>
</gene>
<evidence type="ECO:0000313" key="3">
    <source>
        <dbReference type="Proteomes" id="UP000198718"/>
    </source>
</evidence>
<feature type="transmembrane region" description="Helical" evidence="1">
    <location>
        <begin position="102"/>
        <end position="121"/>
    </location>
</feature>
<keyword evidence="1" id="KW-0812">Transmembrane</keyword>
<dbReference type="Pfam" id="PF09546">
    <property type="entry name" value="Spore_III_AE"/>
    <property type="match status" value="1"/>
</dbReference>
<dbReference type="Proteomes" id="UP000198718">
    <property type="component" value="Unassembled WGS sequence"/>
</dbReference>
<dbReference type="NCBIfam" id="TIGR02829">
    <property type="entry name" value="spore_III_AE"/>
    <property type="match status" value="1"/>
</dbReference>
<dbReference type="STRING" id="393762.SAMN05660472_01471"/>
<keyword evidence="3" id="KW-1185">Reference proteome</keyword>
<feature type="transmembrane region" description="Helical" evidence="1">
    <location>
        <begin position="360"/>
        <end position="383"/>
    </location>
</feature>
<organism evidence="2 3">
    <name type="scientific">Natronincola ferrireducens</name>
    <dbReference type="NCBI Taxonomy" id="393762"/>
    <lineage>
        <taxon>Bacteria</taxon>
        <taxon>Bacillati</taxon>
        <taxon>Bacillota</taxon>
        <taxon>Clostridia</taxon>
        <taxon>Peptostreptococcales</taxon>
        <taxon>Natronincolaceae</taxon>
        <taxon>Natronincola</taxon>
    </lineage>
</organism>
<sequence>MNKIIKIFVVTLCCYFFLFSIVWGQEDGLTPEKIIQNQIERLETQELQEIMDVINRDLEEYIPKIEFKAFIINVLKGESTISFNELLKGSVRFLFREVIANWRLLVQIIILASICAVLKNLQSAFENEVVGKLAYNVCYLVIISISIKSFMIAVHIGKETIDLMVSFMQALMPVLLAMLMAIGGITTSAFLHPILLGAIGFVGTIIKTIILPLILFSAVLTIVNNLSSKIQVTKLASLLKQSAAVILGFVLTAFVGIISIQGITAATVDGVTIRTAKFAVDKFIPIVGGFLSDAMDTVIGCSLILKNAVGAIGLISIFLLCLMPMIKILALIIVYKLAAALIEPISENGLVDCLNSMSNALILLFATVSSVAIMFFMTITIIISTGNITVMMR</sequence>
<dbReference type="AlphaFoldDB" id="A0A1G9CI99"/>
<keyword evidence="1" id="KW-1133">Transmembrane helix</keyword>
<feature type="transmembrane region" description="Helical" evidence="1">
    <location>
        <begin position="311"/>
        <end position="339"/>
    </location>
</feature>
<evidence type="ECO:0000313" key="2">
    <source>
        <dbReference type="EMBL" id="SDK51370.1"/>
    </source>
</evidence>
<dbReference type="InterPro" id="IPR014194">
    <property type="entry name" value="Spore_III_AE"/>
</dbReference>
<proteinExistence type="predicted"/>
<reference evidence="2 3" key="1">
    <citation type="submission" date="2016-10" db="EMBL/GenBank/DDBJ databases">
        <authorList>
            <person name="de Groot N.N."/>
        </authorList>
    </citation>
    <scope>NUCLEOTIDE SEQUENCE [LARGE SCALE GENOMIC DNA]</scope>
    <source>
        <strain evidence="2 3">DSM 18346</strain>
    </source>
</reference>
<feature type="transmembrane region" description="Helical" evidence="1">
    <location>
        <begin position="243"/>
        <end position="271"/>
    </location>
</feature>
<accession>A0A1G9CI99</accession>
<name>A0A1G9CI99_9FIRM</name>
<dbReference type="EMBL" id="FNFP01000002">
    <property type="protein sequence ID" value="SDK51370.1"/>
    <property type="molecule type" value="Genomic_DNA"/>
</dbReference>
<evidence type="ECO:0000256" key="1">
    <source>
        <dbReference type="SAM" id="Phobius"/>
    </source>
</evidence>
<keyword evidence="1" id="KW-0472">Membrane</keyword>
<feature type="transmembrane region" description="Helical" evidence="1">
    <location>
        <begin position="283"/>
        <end position="305"/>
    </location>
</feature>
<dbReference type="RefSeq" id="WP_090552812.1">
    <property type="nucleotide sequence ID" value="NZ_FNFP01000002.1"/>
</dbReference>
<feature type="transmembrane region" description="Helical" evidence="1">
    <location>
        <begin position="163"/>
        <end position="182"/>
    </location>
</feature>
<feature type="transmembrane region" description="Helical" evidence="1">
    <location>
        <begin position="133"/>
        <end position="157"/>
    </location>
</feature>